<protein>
    <submittedName>
        <fullName evidence="1">Uncharacterized protein</fullName>
    </submittedName>
</protein>
<name>A0A3N1GFR8_9ACTN</name>
<organism evidence="1 2">
    <name type="scientific">Couchioplanes caeruleus</name>
    <dbReference type="NCBI Taxonomy" id="56438"/>
    <lineage>
        <taxon>Bacteria</taxon>
        <taxon>Bacillati</taxon>
        <taxon>Actinomycetota</taxon>
        <taxon>Actinomycetes</taxon>
        <taxon>Micromonosporales</taxon>
        <taxon>Micromonosporaceae</taxon>
        <taxon>Couchioplanes</taxon>
    </lineage>
</organism>
<sequence>MYVGTKPPCATVFSQNLPKAYYFLNKNQSSTSLGKRYYDVDAFRAEAGCYTKLQENGSSWAYDRRGKDHYWVKISSDRKDVVITSVTC</sequence>
<proteinExistence type="predicted"/>
<dbReference type="AlphaFoldDB" id="A0A3N1GFR8"/>
<reference evidence="1 2" key="1">
    <citation type="submission" date="2018-11" db="EMBL/GenBank/DDBJ databases">
        <title>Sequencing the genomes of 1000 actinobacteria strains.</title>
        <authorList>
            <person name="Klenk H.-P."/>
        </authorList>
    </citation>
    <scope>NUCLEOTIDE SEQUENCE [LARGE SCALE GENOMIC DNA]</scope>
    <source>
        <strain evidence="1 2">DSM 43634</strain>
    </source>
</reference>
<gene>
    <name evidence="1" type="ORF">EDD30_1916</name>
</gene>
<evidence type="ECO:0000313" key="1">
    <source>
        <dbReference type="EMBL" id="ROP29132.1"/>
    </source>
</evidence>
<dbReference type="EMBL" id="RJKL01000001">
    <property type="protein sequence ID" value="ROP29132.1"/>
    <property type="molecule type" value="Genomic_DNA"/>
</dbReference>
<dbReference type="Proteomes" id="UP000271683">
    <property type="component" value="Unassembled WGS sequence"/>
</dbReference>
<evidence type="ECO:0000313" key="2">
    <source>
        <dbReference type="Proteomes" id="UP000271683"/>
    </source>
</evidence>
<accession>A0A3N1GFR8</accession>
<comment type="caution">
    <text evidence="1">The sequence shown here is derived from an EMBL/GenBank/DDBJ whole genome shotgun (WGS) entry which is preliminary data.</text>
</comment>